<name>A0A4Z0RDA5_9FIRM</name>
<sequence>MMQILVVDDSIFMRKVVRSVLERGGHQVIGEASNGQDAISQYRDLKPELVIMDITMPVLGGMESLKEILRYAPDAKVLMCSAMGQESMIEECIRYGAKGFIIKPFKADLLLKEITNIS</sequence>
<evidence type="ECO:0000256" key="3">
    <source>
        <dbReference type="PROSITE-ProRule" id="PRU00169"/>
    </source>
</evidence>
<comment type="caution">
    <text evidence="5">The sequence shown here is derived from an EMBL/GenBank/DDBJ whole genome shotgun (WGS) entry which is preliminary data.</text>
</comment>
<evidence type="ECO:0000259" key="4">
    <source>
        <dbReference type="PROSITE" id="PS50110"/>
    </source>
</evidence>
<gene>
    <name evidence="5" type="ORF">E4K67_00455</name>
</gene>
<evidence type="ECO:0000256" key="1">
    <source>
        <dbReference type="ARBA" id="ARBA00018672"/>
    </source>
</evidence>
<reference evidence="5 6" key="1">
    <citation type="submission" date="2019-03" db="EMBL/GenBank/DDBJ databases">
        <title>Draft Genome Sequence of Desulfosporosinus fructosivorans Strain 63.6F, Isolated from Marine Sediment in the Baltic Sea.</title>
        <authorList>
            <person name="Hausmann B."/>
            <person name="Vandieken V."/>
            <person name="Pjevac P."/>
            <person name="Schreck K."/>
            <person name="Herbold C.W."/>
            <person name="Loy A."/>
        </authorList>
    </citation>
    <scope>NUCLEOTIDE SEQUENCE [LARGE SCALE GENOMIC DNA]</scope>
    <source>
        <strain evidence="5 6">63.6F</strain>
    </source>
</reference>
<dbReference type="InterPro" id="IPR052048">
    <property type="entry name" value="ST_Response_Regulator"/>
</dbReference>
<dbReference type="SUPFAM" id="SSF52172">
    <property type="entry name" value="CheY-like"/>
    <property type="match status" value="1"/>
</dbReference>
<evidence type="ECO:0000313" key="5">
    <source>
        <dbReference type="EMBL" id="TGE40187.1"/>
    </source>
</evidence>
<dbReference type="AlphaFoldDB" id="A0A4Z0RDA5"/>
<dbReference type="Pfam" id="PF00072">
    <property type="entry name" value="Response_reg"/>
    <property type="match status" value="1"/>
</dbReference>
<comment type="function">
    <text evidence="2">May play the central regulatory role in sporulation. It may be an element of the effector pathway responsible for the activation of sporulation genes in response to nutritional stress. Spo0A may act in concert with spo0H (a sigma factor) to control the expression of some genes that are critical to the sporulation process.</text>
</comment>
<feature type="modified residue" description="4-aspartylphosphate" evidence="3">
    <location>
        <position position="53"/>
    </location>
</feature>
<protein>
    <recommendedName>
        <fullName evidence="1">Stage 0 sporulation protein A homolog</fullName>
    </recommendedName>
</protein>
<dbReference type="InterPro" id="IPR001789">
    <property type="entry name" value="Sig_transdc_resp-reg_receiver"/>
</dbReference>
<dbReference type="SMART" id="SM00448">
    <property type="entry name" value="REC"/>
    <property type="match status" value="1"/>
</dbReference>
<keyword evidence="6" id="KW-1185">Reference proteome</keyword>
<dbReference type="OrthoDB" id="9790669at2"/>
<proteinExistence type="predicted"/>
<dbReference type="GO" id="GO:0000160">
    <property type="term" value="P:phosphorelay signal transduction system"/>
    <property type="evidence" value="ECO:0007669"/>
    <property type="project" value="InterPro"/>
</dbReference>
<accession>A0A4Z0RDA5</accession>
<dbReference type="PROSITE" id="PS50110">
    <property type="entry name" value="RESPONSE_REGULATORY"/>
    <property type="match status" value="1"/>
</dbReference>
<dbReference type="InterPro" id="IPR011006">
    <property type="entry name" value="CheY-like_superfamily"/>
</dbReference>
<keyword evidence="3" id="KW-0597">Phosphoprotein</keyword>
<evidence type="ECO:0000256" key="2">
    <source>
        <dbReference type="ARBA" id="ARBA00024867"/>
    </source>
</evidence>
<dbReference type="PANTHER" id="PTHR43228">
    <property type="entry name" value="TWO-COMPONENT RESPONSE REGULATOR"/>
    <property type="match status" value="1"/>
</dbReference>
<dbReference type="PANTHER" id="PTHR43228:SF1">
    <property type="entry name" value="TWO-COMPONENT RESPONSE REGULATOR ARR22"/>
    <property type="match status" value="1"/>
</dbReference>
<dbReference type="Gene3D" id="3.40.50.2300">
    <property type="match status" value="1"/>
</dbReference>
<feature type="domain" description="Response regulatory" evidence="4">
    <location>
        <begin position="3"/>
        <end position="118"/>
    </location>
</feature>
<organism evidence="5 6">
    <name type="scientific">Desulfosporosinus fructosivorans</name>
    <dbReference type="NCBI Taxonomy" id="2018669"/>
    <lineage>
        <taxon>Bacteria</taxon>
        <taxon>Bacillati</taxon>
        <taxon>Bacillota</taxon>
        <taxon>Clostridia</taxon>
        <taxon>Eubacteriales</taxon>
        <taxon>Desulfitobacteriaceae</taxon>
        <taxon>Desulfosporosinus</taxon>
    </lineage>
</organism>
<dbReference type="Proteomes" id="UP000298460">
    <property type="component" value="Unassembled WGS sequence"/>
</dbReference>
<evidence type="ECO:0000313" key="6">
    <source>
        <dbReference type="Proteomes" id="UP000298460"/>
    </source>
</evidence>
<dbReference type="EMBL" id="SPQQ01000001">
    <property type="protein sequence ID" value="TGE40187.1"/>
    <property type="molecule type" value="Genomic_DNA"/>
</dbReference>